<evidence type="ECO:0000313" key="2">
    <source>
        <dbReference type="EMBL" id="KAG8385914.1"/>
    </source>
</evidence>
<organism evidence="2 3">
    <name type="scientific">Buddleja alternifolia</name>
    <dbReference type="NCBI Taxonomy" id="168488"/>
    <lineage>
        <taxon>Eukaryota</taxon>
        <taxon>Viridiplantae</taxon>
        <taxon>Streptophyta</taxon>
        <taxon>Embryophyta</taxon>
        <taxon>Tracheophyta</taxon>
        <taxon>Spermatophyta</taxon>
        <taxon>Magnoliopsida</taxon>
        <taxon>eudicotyledons</taxon>
        <taxon>Gunneridae</taxon>
        <taxon>Pentapetalae</taxon>
        <taxon>asterids</taxon>
        <taxon>lamiids</taxon>
        <taxon>Lamiales</taxon>
        <taxon>Scrophulariaceae</taxon>
        <taxon>Buddlejeae</taxon>
        <taxon>Buddleja</taxon>
    </lineage>
</organism>
<reference evidence="2" key="1">
    <citation type="submission" date="2019-10" db="EMBL/GenBank/DDBJ databases">
        <authorList>
            <person name="Zhang R."/>
            <person name="Pan Y."/>
            <person name="Wang J."/>
            <person name="Ma R."/>
            <person name="Yu S."/>
        </authorList>
    </citation>
    <scope>NUCLEOTIDE SEQUENCE</scope>
    <source>
        <strain evidence="2">LA-IB0</strain>
        <tissue evidence="2">Leaf</tissue>
    </source>
</reference>
<keyword evidence="1" id="KW-0732">Signal</keyword>
<keyword evidence="3" id="KW-1185">Reference proteome</keyword>
<feature type="chain" id="PRO_5043316603" evidence="1">
    <location>
        <begin position="30"/>
        <end position="117"/>
    </location>
</feature>
<accession>A0AAV6XTJ6</accession>
<dbReference type="EMBL" id="WHWC01000003">
    <property type="protein sequence ID" value="KAG8385914.1"/>
    <property type="molecule type" value="Genomic_DNA"/>
</dbReference>
<gene>
    <name evidence="2" type="ORF">BUALT_Bualt03G0094600</name>
</gene>
<dbReference type="AlphaFoldDB" id="A0AAV6XTJ6"/>
<evidence type="ECO:0000256" key="1">
    <source>
        <dbReference type="SAM" id="SignalP"/>
    </source>
</evidence>
<dbReference type="Proteomes" id="UP000826271">
    <property type="component" value="Unassembled WGS sequence"/>
</dbReference>
<evidence type="ECO:0000313" key="3">
    <source>
        <dbReference type="Proteomes" id="UP000826271"/>
    </source>
</evidence>
<sequence length="117" mass="12957">MLSKKTLVITLTWLLFVAYLVTCSYGARAKPSEPIAYPQGEYFAFFHPLFTKYCIAEFMNCVSLISKGVVAACLISPSHSSLVQKYAVGRTAARLVDQFLEIYLDSPSICLSTRTSS</sequence>
<feature type="signal peptide" evidence="1">
    <location>
        <begin position="1"/>
        <end position="29"/>
    </location>
</feature>
<name>A0AAV6XTJ6_9LAMI</name>
<protein>
    <submittedName>
        <fullName evidence="2">Uncharacterized protein</fullName>
    </submittedName>
</protein>
<comment type="caution">
    <text evidence="2">The sequence shown here is derived from an EMBL/GenBank/DDBJ whole genome shotgun (WGS) entry which is preliminary data.</text>
</comment>
<proteinExistence type="predicted"/>